<feature type="compositionally biased region" description="Low complexity" evidence="1">
    <location>
        <begin position="363"/>
        <end position="386"/>
    </location>
</feature>
<feature type="compositionally biased region" description="Acidic residues" evidence="1">
    <location>
        <begin position="37"/>
        <end position="46"/>
    </location>
</feature>
<accession>A0A388LLS8</accession>
<reference evidence="2 3" key="1">
    <citation type="journal article" date="2018" name="Cell">
        <title>The Chara Genome: Secondary Complexity and Implications for Plant Terrestrialization.</title>
        <authorList>
            <person name="Nishiyama T."/>
            <person name="Sakayama H."/>
            <person name="Vries J.D."/>
            <person name="Buschmann H."/>
            <person name="Saint-Marcoux D."/>
            <person name="Ullrich K.K."/>
            <person name="Haas F.B."/>
            <person name="Vanderstraeten L."/>
            <person name="Becker D."/>
            <person name="Lang D."/>
            <person name="Vosolsobe S."/>
            <person name="Rombauts S."/>
            <person name="Wilhelmsson P.K.I."/>
            <person name="Janitza P."/>
            <person name="Kern R."/>
            <person name="Heyl A."/>
            <person name="Rumpler F."/>
            <person name="Villalobos L.I.A.C."/>
            <person name="Clay J.M."/>
            <person name="Skokan R."/>
            <person name="Toyoda A."/>
            <person name="Suzuki Y."/>
            <person name="Kagoshima H."/>
            <person name="Schijlen E."/>
            <person name="Tajeshwar N."/>
            <person name="Catarino B."/>
            <person name="Hetherington A.J."/>
            <person name="Saltykova A."/>
            <person name="Bonnot C."/>
            <person name="Breuninger H."/>
            <person name="Symeonidi A."/>
            <person name="Radhakrishnan G.V."/>
            <person name="Van Nieuwerburgh F."/>
            <person name="Deforce D."/>
            <person name="Chang C."/>
            <person name="Karol K.G."/>
            <person name="Hedrich R."/>
            <person name="Ulvskov P."/>
            <person name="Glockner G."/>
            <person name="Delwiche C.F."/>
            <person name="Petrasek J."/>
            <person name="Van de Peer Y."/>
            <person name="Friml J."/>
            <person name="Beilby M."/>
            <person name="Dolan L."/>
            <person name="Kohara Y."/>
            <person name="Sugano S."/>
            <person name="Fujiyama A."/>
            <person name="Delaux P.-M."/>
            <person name="Quint M."/>
            <person name="TheiBen G."/>
            <person name="Hagemann M."/>
            <person name="Harholt J."/>
            <person name="Dunand C."/>
            <person name="Zachgo S."/>
            <person name="Langdale J."/>
            <person name="Maumus F."/>
            <person name="Straeten D.V.D."/>
            <person name="Gould S.B."/>
            <person name="Rensing S.A."/>
        </authorList>
    </citation>
    <scope>NUCLEOTIDE SEQUENCE [LARGE SCALE GENOMIC DNA]</scope>
    <source>
        <strain evidence="2 3">S276</strain>
    </source>
</reference>
<feature type="region of interest" description="Disordered" evidence="1">
    <location>
        <begin position="29"/>
        <end position="48"/>
    </location>
</feature>
<comment type="caution">
    <text evidence="2">The sequence shown here is derived from an EMBL/GenBank/DDBJ whole genome shotgun (WGS) entry which is preliminary data.</text>
</comment>
<dbReference type="Gramene" id="GBG83278">
    <property type="protein sequence ID" value="GBG83278"/>
    <property type="gene ID" value="CBR_g36893"/>
</dbReference>
<dbReference type="AlphaFoldDB" id="A0A388LLS8"/>
<protein>
    <submittedName>
        <fullName evidence="2">Uncharacterized protein</fullName>
    </submittedName>
</protein>
<feature type="region of interest" description="Disordered" evidence="1">
    <location>
        <begin position="362"/>
        <end position="402"/>
    </location>
</feature>
<proteinExistence type="predicted"/>
<sequence length="416" mass="46384">MSWSRCMFIDLFGPESNFHTGLIQRNPVATEDGVGSGEEEDLEDDSLTLTEEEKAYHAKLLEEGRLDRVKAIAANQKTCVNKYVRNAFLPTVPSRWVEAQSRSVDDKLWDLYTFNYVAPIHADSYRFLASLTGEKMKKCREKALTENTELIKGNYPLTPDAIKLPVIGGFDRTKCGVSASALAVRGFLGPKVQTVIVELKRIWNVGCPYLKCQCVAEGKGDCGKNISWFDHVFWYLLSDLFYLFPEASSLRARARAFRVRARSIWRAVVLSMVVFTHMRDVMVKMAFSVTMDPSRTAQDIIDDPAIMLHKFPRTMAKLILPARYVRTAQKRALEAAPASSAKKARTAQQSILEFYVPPSRAGTSVSSQDQSAPSSASTPPSSSIIVQEDGQASACNRPLRRSPRGLGLVRASLFKN</sequence>
<evidence type="ECO:0000256" key="1">
    <source>
        <dbReference type="SAM" id="MobiDB-lite"/>
    </source>
</evidence>
<organism evidence="2 3">
    <name type="scientific">Chara braunii</name>
    <name type="common">Braun's stonewort</name>
    <dbReference type="NCBI Taxonomy" id="69332"/>
    <lineage>
        <taxon>Eukaryota</taxon>
        <taxon>Viridiplantae</taxon>
        <taxon>Streptophyta</taxon>
        <taxon>Charophyceae</taxon>
        <taxon>Charales</taxon>
        <taxon>Characeae</taxon>
        <taxon>Chara</taxon>
    </lineage>
</organism>
<evidence type="ECO:0000313" key="3">
    <source>
        <dbReference type="Proteomes" id="UP000265515"/>
    </source>
</evidence>
<name>A0A388LLS8_CHABU</name>
<dbReference type="EMBL" id="BFEA01000434">
    <property type="protein sequence ID" value="GBG83278.1"/>
    <property type="molecule type" value="Genomic_DNA"/>
</dbReference>
<gene>
    <name evidence="2" type="ORF">CBR_g36893</name>
</gene>
<keyword evidence="3" id="KW-1185">Reference proteome</keyword>
<evidence type="ECO:0000313" key="2">
    <source>
        <dbReference type="EMBL" id="GBG83278.1"/>
    </source>
</evidence>
<dbReference type="Proteomes" id="UP000265515">
    <property type="component" value="Unassembled WGS sequence"/>
</dbReference>